<keyword evidence="2" id="KW-1185">Reference proteome</keyword>
<dbReference type="AlphaFoldDB" id="A0A6A5RXY4"/>
<sequence length="106" mass="11960">MPFGLCQNRLCQNRLGQIPCWGSFWSEPTWSNSMLGQFLVRTDLLKFHVGAVFDQNRLAQNRLAQNRLAQNGLAQIPCWDSFCSEPTCSNSTVGQFFLASSDLSRV</sequence>
<evidence type="ECO:0000313" key="1">
    <source>
        <dbReference type="EMBL" id="KAF1932463.1"/>
    </source>
</evidence>
<organism evidence="1 2">
    <name type="scientific">Didymella exigua CBS 183.55</name>
    <dbReference type="NCBI Taxonomy" id="1150837"/>
    <lineage>
        <taxon>Eukaryota</taxon>
        <taxon>Fungi</taxon>
        <taxon>Dikarya</taxon>
        <taxon>Ascomycota</taxon>
        <taxon>Pezizomycotina</taxon>
        <taxon>Dothideomycetes</taxon>
        <taxon>Pleosporomycetidae</taxon>
        <taxon>Pleosporales</taxon>
        <taxon>Pleosporineae</taxon>
        <taxon>Didymellaceae</taxon>
        <taxon>Didymella</taxon>
    </lineage>
</organism>
<dbReference type="RefSeq" id="XP_033452711.1">
    <property type="nucleotide sequence ID" value="XM_033589034.1"/>
</dbReference>
<protein>
    <submittedName>
        <fullName evidence="1">Uncharacterized protein</fullName>
    </submittedName>
</protein>
<evidence type="ECO:0000313" key="2">
    <source>
        <dbReference type="Proteomes" id="UP000800082"/>
    </source>
</evidence>
<dbReference type="GeneID" id="54346681"/>
<name>A0A6A5RXY4_9PLEO</name>
<dbReference type="Proteomes" id="UP000800082">
    <property type="component" value="Unassembled WGS sequence"/>
</dbReference>
<accession>A0A6A5RXY4</accession>
<dbReference type="EMBL" id="ML978959">
    <property type="protein sequence ID" value="KAF1932463.1"/>
    <property type="molecule type" value="Genomic_DNA"/>
</dbReference>
<proteinExistence type="predicted"/>
<reference evidence="1" key="1">
    <citation type="journal article" date="2020" name="Stud. Mycol.">
        <title>101 Dothideomycetes genomes: a test case for predicting lifestyles and emergence of pathogens.</title>
        <authorList>
            <person name="Haridas S."/>
            <person name="Albert R."/>
            <person name="Binder M."/>
            <person name="Bloem J."/>
            <person name="Labutti K."/>
            <person name="Salamov A."/>
            <person name="Andreopoulos B."/>
            <person name="Baker S."/>
            <person name="Barry K."/>
            <person name="Bills G."/>
            <person name="Bluhm B."/>
            <person name="Cannon C."/>
            <person name="Castanera R."/>
            <person name="Culley D."/>
            <person name="Daum C."/>
            <person name="Ezra D."/>
            <person name="Gonzalez J."/>
            <person name="Henrissat B."/>
            <person name="Kuo A."/>
            <person name="Liang C."/>
            <person name="Lipzen A."/>
            <person name="Lutzoni F."/>
            <person name="Magnuson J."/>
            <person name="Mondo S."/>
            <person name="Nolan M."/>
            <person name="Ohm R."/>
            <person name="Pangilinan J."/>
            <person name="Park H.-J."/>
            <person name="Ramirez L."/>
            <person name="Alfaro M."/>
            <person name="Sun H."/>
            <person name="Tritt A."/>
            <person name="Yoshinaga Y."/>
            <person name="Zwiers L.-H."/>
            <person name="Turgeon B."/>
            <person name="Goodwin S."/>
            <person name="Spatafora J."/>
            <person name="Crous P."/>
            <person name="Grigoriev I."/>
        </authorList>
    </citation>
    <scope>NUCLEOTIDE SEQUENCE</scope>
    <source>
        <strain evidence="1">CBS 183.55</strain>
    </source>
</reference>
<gene>
    <name evidence="1" type="ORF">M421DRAFT_292416</name>
</gene>